<dbReference type="GO" id="GO:0006826">
    <property type="term" value="P:iron ion transport"/>
    <property type="evidence" value="ECO:0007669"/>
    <property type="project" value="UniProtKB-KW"/>
</dbReference>
<dbReference type="RefSeq" id="XP_020060458.1">
    <property type="nucleotide sequence ID" value="XM_020203244.1"/>
</dbReference>
<dbReference type="STRING" id="690307.A0A1L9X712"/>
<proteinExistence type="inferred from homology"/>
<dbReference type="EMBL" id="KV878971">
    <property type="protein sequence ID" value="OJK04119.1"/>
    <property type="molecule type" value="Genomic_DNA"/>
</dbReference>
<dbReference type="PANTHER" id="PTHR16821">
    <property type="entry name" value="FRATAXIN"/>
    <property type="match status" value="1"/>
</dbReference>
<feature type="region of interest" description="Disordered" evidence="13">
    <location>
        <begin position="40"/>
        <end position="103"/>
    </location>
</feature>
<evidence type="ECO:0000256" key="7">
    <source>
        <dbReference type="ARBA" id="ARBA00022946"/>
    </source>
</evidence>
<keyword evidence="11" id="KW-0496">Mitochondrion</keyword>
<dbReference type="OrthoDB" id="1897642at2759"/>
<dbReference type="PROSITE" id="PS50810">
    <property type="entry name" value="FRATAXIN_2"/>
    <property type="match status" value="1"/>
</dbReference>
<dbReference type="Gene3D" id="3.30.920.10">
    <property type="entry name" value="Frataxin/CyaY"/>
    <property type="match status" value="1"/>
</dbReference>
<comment type="subcellular location">
    <subcellularLocation>
        <location evidence="1">Mitochondrion</location>
    </subcellularLocation>
</comment>
<keyword evidence="5" id="KW-0813">Transport</keyword>
<name>A0A1L9X712_ASPA1</name>
<evidence type="ECO:0000256" key="4">
    <source>
        <dbReference type="ARBA" id="ARBA00022434"/>
    </source>
</evidence>
<dbReference type="SUPFAM" id="SSF55387">
    <property type="entry name" value="Frataxin/Nqo15-like"/>
    <property type="match status" value="1"/>
</dbReference>
<organism evidence="14 15">
    <name type="scientific">Aspergillus aculeatus (strain ATCC 16872 / CBS 172.66 / WB 5094)</name>
    <dbReference type="NCBI Taxonomy" id="690307"/>
    <lineage>
        <taxon>Eukaryota</taxon>
        <taxon>Fungi</taxon>
        <taxon>Dikarya</taxon>
        <taxon>Ascomycota</taxon>
        <taxon>Pezizomycotina</taxon>
        <taxon>Eurotiomycetes</taxon>
        <taxon>Eurotiomycetidae</taxon>
        <taxon>Eurotiales</taxon>
        <taxon>Aspergillaceae</taxon>
        <taxon>Aspergillus</taxon>
        <taxon>Aspergillus subgen. Circumdati</taxon>
    </lineage>
</organism>
<dbReference type="Proteomes" id="UP000184546">
    <property type="component" value="Unassembled WGS sequence"/>
</dbReference>
<accession>A0A1L9X712</accession>
<gene>
    <name evidence="14" type="ORF">ASPACDRAFT_57453</name>
</gene>
<evidence type="ECO:0000256" key="3">
    <source>
        <dbReference type="ARBA" id="ARBA00013107"/>
    </source>
</evidence>
<dbReference type="AlphaFoldDB" id="A0A1L9X712"/>
<dbReference type="GO" id="GO:0006879">
    <property type="term" value="P:intracellular iron ion homeostasis"/>
    <property type="evidence" value="ECO:0007669"/>
    <property type="project" value="UniProtKB-KW"/>
</dbReference>
<dbReference type="NCBIfam" id="TIGR03422">
    <property type="entry name" value="mito_frataxin"/>
    <property type="match status" value="1"/>
</dbReference>
<dbReference type="OMA" id="YSEHYFN"/>
<comment type="catalytic activity">
    <reaction evidence="12">
        <text>4 Fe(2+) + O2 + 4 H(+) = 4 Fe(3+) + 2 H2O</text>
        <dbReference type="Rhea" id="RHEA:11148"/>
        <dbReference type="ChEBI" id="CHEBI:15377"/>
        <dbReference type="ChEBI" id="CHEBI:15378"/>
        <dbReference type="ChEBI" id="CHEBI:15379"/>
        <dbReference type="ChEBI" id="CHEBI:29033"/>
        <dbReference type="ChEBI" id="CHEBI:29034"/>
        <dbReference type="EC" id="1.16.3.1"/>
    </reaction>
</comment>
<dbReference type="GO" id="GO:0034986">
    <property type="term" value="F:iron chaperone activity"/>
    <property type="evidence" value="ECO:0007669"/>
    <property type="project" value="TreeGrafter"/>
</dbReference>
<keyword evidence="9" id="KW-0408">Iron</keyword>
<dbReference type="InterPro" id="IPR002908">
    <property type="entry name" value="Frataxin/CyaY"/>
</dbReference>
<keyword evidence="8" id="KW-0560">Oxidoreductase</keyword>
<dbReference type="PANTHER" id="PTHR16821:SF2">
    <property type="entry name" value="FRATAXIN, MITOCHONDRIAL"/>
    <property type="match status" value="1"/>
</dbReference>
<dbReference type="GO" id="GO:0008199">
    <property type="term" value="F:ferric iron binding"/>
    <property type="evidence" value="ECO:0007669"/>
    <property type="project" value="InterPro"/>
</dbReference>
<evidence type="ECO:0000256" key="13">
    <source>
        <dbReference type="SAM" id="MobiDB-lite"/>
    </source>
</evidence>
<protein>
    <recommendedName>
        <fullName evidence="3">ferroxidase</fullName>
        <ecNumber evidence="3">1.16.3.1</ecNumber>
    </recommendedName>
</protein>
<keyword evidence="10" id="KW-0406">Ion transport</keyword>
<dbReference type="InterPro" id="IPR017789">
    <property type="entry name" value="Frataxin"/>
</dbReference>
<dbReference type="Pfam" id="PF01491">
    <property type="entry name" value="Frataxin_Cyay"/>
    <property type="match status" value="1"/>
</dbReference>
<evidence type="ECO:0000256" key="5">
    <source>
        <dbReference type="ARBA" id="ARBA00022448"/>
    </source>
</evidence>
<comment type="similarity">
    <text evidence="2">Belongs to the frataxin family.</text>
</comment>
<dbReference type="GO" id="GO:0005739">
    <property type="term" value="C:mitochondrion"/>
    <property type="evidence" value="ECO:0007669"/>
    <property type="project" value="UniProtKB-SubCell"/>
</dbReference>
<dbReference type="SMART" id="SM01219">
    <property type="entry name" value="Frataxin_Cyay"/>
    <property type="match status" value="1"/>
</dbReference>
<evidence type="ECO:0000313" key="15">
    <source>
        <dbReference type="Proteomes" id="UP000184546"/>
    </source>
</evidence>
<evidence type="ECO:0000256" key="8">
    <source>
        <dbReference type="ARBA" id="ARBA00023002"/>
    </source>
</evidence>
<keyword evidence="4" id="KW-0409">Iron storage</keyword>
<evidence type="ECO:0000256" key="2">
    <source>
        <dbReference type="ARBA" id="ARBA00008183"/>
    </source>
</evidence>
<keyword evidence="6" id="KW-0410">Iron transport</keyword>
<keyword evidence="15" id="KW-1185">Reference proteome</keyword>
<reference evidence="15" key="1">
    <citation type="journal article" date="2017" name="Genome Biol.">
        <title>Comparative genomics reveals high biological diversity and specific adaptations in the industrially and medically important fungal genus Aspergillus.</title>
        <authorList>
            <person name="de Vries R.P."/>
            <person name="Riley R."/>
            <person name="Wiebenga A."/>
            <person name="Aguilar-Osorio G."/>
            <person name="Amillis S."/>
            <person name="Uchima C.A."/>
            <person name="Anderluh G."/>
            <person name="Asadollahi M."/>
            <person name="Askin M."/>
            <person name="Barry K."/>
            <person name="Battaglia E."/>
            <person name="Bayram O."/>
            <person name="Benocci T."/>
            <person name="Braus-Stromeyer S.A."/>
            <person name="Caldana C."/>
            <person name="Canovas D."/>
            <person name="Cerqueira G.C."/>
            <person name="Chen F."/>
            <person name="Chen W."/>
            <person name="Choi C."/>
            <person name="Clum A."/>
            <person name="Dos Santos R.A."/>
            <person name="Damasio A.R."/>
            <person name="Diallinas G."/>
            <person name="Emri T."/>
            <person name="Fekete E."/>
            <person name="Flipphi M."/>
            <person name="Freyberg S."/>
            <person name="Gallo A."/>
            <person name="Gournas C."/>
            <person name="Habgood R."/>
            <person name="Hainaut M."/>
            <person name="Harispe M.L."/>
            <person name="Henrissat B."/>
            <person name="Hilden K.S."/>
            <person name="Hope R."/>
            <person name="Hossain A."/>
            <person name="Karabika E."/>
            <person name="Karaffa L."/>
            <person name="Karanyi Z."/>
            <person name="Krasevec N."/>
            <person name="Kuo A."/>
            <person name="Kusch H."/>
            <person name="LaButti K."/>
            <person name="Lagendijk E.L."/>
            <person name="Lapidus A."/>
            <person name="Levasseur A."/>
            <person name="Lindquist E."/>
            <person name="Lipzen A."/>
            <person name="Logrieco A.F."/>
            <person name="MacCabe A."/>
            <person name="Maekelae M.R."/>
            <person name="Malavazi I."/>
            <person name="Melin P."/>
            <person name="Meyer V."/>
            <person name="Mielnichuk N."/>
            <person name="Miskei M."/>
            <person name="Molnar A.P."/>
            <person name="Mule G."/>
            <person name="Ngan C.Y."/>
            <person name="Orejas M."/>
            <person name="Orosz E."/>
            <person name="Ouedraogo J.P."/>
            <person name="Overkamp K.M."/>
            <person name="Park H.-S."/>
            <person name="Perrone G."/>
            <person name="Piumi F."/>
            <person name="Punt P.J."/>
            <person name="Ram A.F."/>
            <person name="Ramon A."/>
            <person name="Rauscher S."/>
            <person name="Record E."/>
            <person name="Riano-Pachon D.M."/>
            <person name="Robert V."/>
            <person name="Roehrig J."/>
            <person name="Ruller R."/>
            <person name="Salamov A."/>
            <person name="Salih N.S."/>
            <person name="Samson R.A."/>
            <person name="Sandor E."/>
            <person name="Sanguinetti M."/>
            <person name="Schuetze T."/>
            <person name="Sepcic K."/>
            <person name="Shelest E."/>
            <person name="Sherlock G."/>
            <person name="Sophianopoulou V."/>
            <person name="Squina F.M."/>
            <person name="Sun H."/>
            <person name="Susca A."/>
            <person name="Todd R.B."/>
            <person name="Tsang A."/>
            <person name="Unkles S.E."/>
            <person name="van de Wiele N."/>
            <person name="van Rossen-Uffink D."/>
            <person name="Oliveira J.V."/>
            <person name="Vesth T.C."/>
            <person name="Visser J."/>
            <person name="Yu J.-H."/>
            <person name="Zhou M."/>
            <person name="Andersen M.R."/>
            <person name="Archer D.B."/>
            <person name="Baker S.E."/>
            <person name="Benoit I."/>
            <person name="Brakhage A.A."/>
            <person name="Braus G.H."/>
            <person name="Fischer R."/>
            <person name="Frisvad J.C."/>
            <person name="Goldman G.H."/>
            <person name="Houbraken J."/>
            <person name="Oakley B."/>
            <person name="Pocsi I."/>
            <person name="Scazzocchio C."/>
            <person name="Seiboth B."/>
            <person name="vanKuyk P.A."/>
            <person name="Wortman J."/>
            <person name="Dyer P.S."/>
            <person name="Grigoriev I.V."/>
        </authorList>
    </citation>
    <scope>NUCLEOTIDE SEQUENCE [LARGE SCALE GENOMIC DNA]</scope>
    <source>
        <strain evidence="15">ATCC 16872 / CBS 172.66 / WB 5094</strain>
    </source>
</reference>
<evidence type="ECO:0000256" key="11">
    <source>
        <dbReference type="ARBA" id="ARBA00023128"/>
    </source>
</evidence>
<evidence type="ECO:0000256" key="9">
    <source>
        <dbReference type="ARBA" id="ARBA00023004"/>
    </source>
</evidence>
<dbReference type="InterPro" id="IPR020895">
    <property type="entry name" value="Frataxin_CS"/>
</dbReference>
<dbReference type="GO" id="GO:0004322">
    <property type="term" value="F:ferroxidase activity"/>
    <property type="evidence" value="ECO:0007669"/>
    <property type="project" value="UniProtKB-EC"/>
</dbReference>
<dbReference type="GO" id="GO:0051537">
    <property type="term" value="F:2 iron, 2 sulfur cluster binding"/>
    <property type="evidence" value="ECO:0007669"/>
    <property type="project" value="TreeGrafter"/>
</dbReference>
<evidence type="ECO:0000256" key="12">
    <source>
        <dbReference type="ARBA" id="ARBA00047990"/>
    </source>
</evidence>
<keyword evidence="7" id="KW-0809">Transit peptide</keyword>
<dbReference type="FunFam" id="3.30.920.10:FF:000004">
    <property type="entry name" value="Mitochondrial chaperone Frataxin"/>
    <property type="match status" value="1"/>
</dbReference>
<dbReference type="GeneID" id="30977058"/>
<dbReference type="NCBIfam" id="TIGR03421">
    <property type="entry name" value="FeS_CyaY"/>
    <property type="match status" value="1"/>
</dbReference>
<evidence type="ECO:0000256" key="10">
    <source>
        <dbReference type="ARBA" id="ARBA00023065"/>
    </source>
</evidence>
<dbReference type="GO" id="GO:0008198">
    <property type="term" value="F:ferrous iron binding"/>
    <property type="evidence" value="ECO:0007669"/>
    <property type="project" value="TreeGrafter"/>
</dbReference>
<sequence length="224" mass="24134">MYSRASRAIVAAVARPALRTGAGAHLAPAATAAAAVAPLSSQPPASTSTSRVLLPQRSFHSTPSTRKGIFPDSADPAAPNPQSHNVAGAGSHVSEPSPLTDGQYHDYAEHYLNTVLEEVESRQEEGSEIEAEYSAGVMNVAVPGVGVYVLNKQPPNKQIWLSSPISGPKRFDWVLEGDQMHEKQDSRPFANGQWIYLRDGTNLTDLLNHELTLNLPKDIYSDLN</sequence>
<evidence type="ECO:0000256" key="6">
    <source>
        <dbReference type="ARBA" id="ARBA00022496"/>
    </source>
</evidence>
<evidence type="ECO:0000256" key="1">
    <source>
        <dbReference type="ARBA" id="ARBA00004173"/>
    </source>
</evidence>
<dbReference type="PROSITE" id="PS01344">
    <property type="entry name" value="FRATAXIN_1"/>
    <property type="match status" value="1"/>
</dbReference>
<dbReference type="InterPro" id="IPR036524">
    <property type="entry name" value="Frataxin/CyaY_sf"/>
</dbReference>
<dbReference type="VEuPathDB" id="FungiDB:ASPACDRAFT_57453"/>
<dbReference type="GO" id="GO:0016226">
    <property type="term" value="P:iron-sulfur cluster assembly"/>
    <property type="evidence" value="ECO:0007669"/>
    <property type="project" value="InterPro"/>
</dbReference>
<dbReference type="EC" id="1.16.3.1" evidence="3"/>
<evidence type="ECO:0000313" key="14">
    <source>
        <dbReference type="EMBL" id="OJK04119.1"/>
    </source>
</evidence>